<keyword evidence="4" id="KW-1185">Reference proteome</keyword>
<proteinExistence type="predicted"/>
<dbReference type="EMBL" id="JAGTJQ010000003">
    <property type="protein sequence ID" value="KAH7035693.1"/>
    <property type="molecule type" value="Genomic_DNA"/>
</dbReference>
<feature type="domain" description="Heterokaryon incompatibility" evidence="1">
    <location>
        <begin position="22"/>
        <end position="155"/>
    </location>
</feature>
<dbReference type="PANTHER" id="PTHR10622:SF12">
    <property type="entry name" value="HET DOMAIN-CONTAINING PROTEIN"/>
    <property type="match status" value="1"/>
</dbReference>
<evidence type="ECO:0000259" key="1">
    <source>
        <dbReference type="Pfam" id="PF06985"/>
    </source>
</evidence>
<reference evidence="3" key="1">
    <citation type="journal article" date="2021" name="Nat. Commun.">
        <title>Genetic determinants of endophytism in the Arabidopsis root mycobiome.</title>
        <authorList>
            <person name="Mesny F."/>
            <person name="Miyauchi S."/>
            <person name="Thiergart T."/>
            <person name="Pickel B."/>
            <person name="Atanasova L."/>
            <person name="Karlsson M."/>
            <person name="Huettel B."/>
            <person name="Barry K.W."/>
            <person name="Haridas S."/>
            <person name="Chen C."/>
            <person name="Bauer D."/>
            <person name="Andreopoulos W."/>
            <person name="Pangilinan J."/>
            <person name="LaButti K."/>
            <person name="Riley R."/>
            <person name="Lipzen A."/>
            <person name="Clum A."/>
            <person name="Drula E."/>
            <person name="Henrissat B."/>
            <person name="Kohler A."/>
            <person name="Grigoriev I.V."/>
            <person name="Martin F.M."/>
            <person name="Hacquard S."/>
        </authorList>
    </citation>
    <scope>NUCLEOTIDE SEQUENCE</scope>
    <source>
        <strain evidence="3">MPI-CAGE-CH-0230</strain>
    </source>
</reference>
<dbReference type="Pfam" id="PF26640">
    <property type="entry name" value="DUF8212"/>
    <property type="match status" value="1"/>
</dbReference>
<dbReference type="OrthoDB" id="20872at2759"/>
<dbReference type="InterPro" id="IPR010730">
    <property type="entry name" value="HET"/>
</dbReference>
<dbReference type="AlphaFoldDB" id="A0A9P8YC00"/>
<dbReference type="InterPro" id="IPR058525">
    <property type="entry name" value="DUF8212"/>
</dbReference>
<evidence type="ECO:0000313" key="4">
    <source>
        <dbReference type="Proteomes" id="UP000756346"/>
    </source>
</evidence>
<dbReference type="GeneID" id="70178554"/>
<dbReference type="Pfam" id="PF06985">
    <property type="entry name" value="HET"/>
    <property type="match status" value="1"/>
</dbReference>
<dbReference type="PANTHER" id="PTHR10622">
    <property type="entry name" value="HET DOMAIN-CONTAINING PROTEIN"/>
    <property type="match status" value="1"/>
</dbReference>
<evidence type="ECO:0000259" key="2">
    <source>
        <dbReference type="Pfam" id="PF26640"/>
    </source>
</evidence>
<gene>
    <name evidence="3" type="ORF">B0I36DRAFT_219090</name>
</gene>
<dbReference type="RefSeq" id="XP_046015786.1">
    <property type="nucleotide sequence ID" value="XM_046149008.1"/>
</dbReference>
<name>A0A9P8YC00_9PEZI</name>
<protein>
    <submittedName>
        <fullName evidence="3">Heterokaryon incompatibility protein-domain-containing protein</fullName>
    </submittedName>
</protein>
<feature type="non-terminal residue" evidence="3">
    <location>
        <position position="285"/>
    </location>
</feature>
<accession>A0A9P8YC00</accession>
<comment type="caution">
    <text evidence="3">The sequence shown here is derived from an EMBL/GenBank/DDBJ whole genome shotgun (WGS) entry which is preliminary data.</text>
</comment>
<dbReference type="Proteomes" id="UP000756346">
    <property type="component" value="Unassembled WGS sequence"/>
</dbReference>
<evidence type="ECO:0000313" key="3">
    <source>
        <dbReference type="EMBL" id="KAH7035693.1"/>
    </source>
</evidence>
<organism evidence="3 4">
    <name type="scientific">Microdochium trichocladiopsis</name>
    <dbReference type="NCBI Taxonomy" id="1682393"/>
    <lineage>
        <taxon>Eukaryota</taxon>
        <taxon>Fungi</taxon>
        <taxon>Dikarya</taxon>
        <taxon>Ascomycota</taxon>
        <taxon>Pezizomycotina</taxon>
        <taxon>Sordariomycetes</taxon>
        <taxon>Xylariomycetidae</taxon>
        <taxon>Xylariales</taxon>
        <taxon>Microdochiaceae</taxon>
        <taxon>Microdochium</taxon>
    </lineage>
</organism>
<sequence length="285" mass="33189">MWLINTQTLKLEWVTDPKSKRYAILSHTWTESQEVTFNEFRTGACDKDSTGYKKIQQACRLARRRKEPLQYCWVDTCCIDKSSSAELSEAINSMYAWYQNAAICLAYLEDMPPGTWRPDGDGNGDSADGSYGDPDRLTSQLEKCRWFHRGWTLQEFIAPKRVEFYNSEWVNCGTKRGHCHVLKAVTGVPFRVLRGQRPATSYPVCYRMSWAANRETTREEDVAYCLLGLFDINMPLLYGEGRKAFRRLQEEIIRQYHDPTLFLWRAKDAEEEKYRGLLAHSPSEF</sequence>
<feature type="domain" description="DUF8212" evidence="2">
    <location>
        <begin position="243"/>
        <end position="268"/>
    </location>
</feature>